<comment type="caution">
    <text evidence="4">The sequence shown here is derived from an EMBL/GenBank/DDBJ whole genome shotgun (WGS) entry which is preliminary data.</text>
</comment>
<dbReference type="VEuPathDB" id="FungiDB:FUN_015702"/>
<dbReference type="InterPro" id="IPR006026">
    <property type="entry name" value="Peptidase_Metallo"/>
</dbReference>
<feature type="binding site" evidence="1">
    <location>
        <position position="121"/>
    </location>
    <ligand>
        <name>Zn(2+)</name>
        <dbReference type="ChEBI" id="CHEBI:29105"/>
        <note>catalytic</note>
    </ligand>
</feature>
<dbReference type="PANTHER" id="PTHR10127">
    <property type="entry name" value="DISCOIDIN, CUB, EGF, LAMININ , AND ZINC METALLOPROTEASE DOMAIN CONTAINING"/>
    <property type="match status" value="1"/>
</dbReference>
<dbReference type="Proteomes" id="UP000232722">
    <property type="component" value="Unassembled WGS sequence"/>
</dbReference>
<keyword evidence="1 2" id="KW-0479">Metal-binding</keyword>
<dbReference type="VEuPathDB" id="FungiDB:RhiirFUN_010209"/>
<dbReference type="PROSITE" id="PS51864">
    <property type="entry name" value="ASTACIN"/>
    <property type="match status" value="1"/>
</dbReference>
<keyword evidence="2" id="KW-0482">Metalloprotease</keyword>
<feature type="domain" description="Peptidase M12A" evidence="3">
    <location>
        <begin position="15"/>
        <end position="208"/>
    </location>
</feature>
<gene>
    <name evidence="4" type="ORF">CHRIB12_LOCUS3069</name>
    <name evidence="6" type="ORF">RhiirA1_461940</name>
    <name evidence="5" type="ORF">RhiirA5_374142</name>
</gene>
<reference evidence="6 7" key="3">
    <citation type="submission" date="2017-10" db="EMBL/GenBank/DDBJ databases">
        <title>Extensive intraspecific genome diversity in a model arbuscular mycorrhizal fungus.</title>
        <authorList>
            <person name="Chen E.C.H."/>
            <person name="Morin E."/>
            <person name="Baudet D."/>
            <person name="Noel J."/>
            <person name="Ndikumana S."/>
            <person name="Charron P."/>
            <person name="St-Onge C."/>
            <person name="Giorgi J."/>
            <person name="Grigoriev I.V."/>
            <person name="Roux C."/>
            <person name="Martin F.M."/>
            <person name="Corradi N."/>
        </authorList>
    </citation>
    <scope>NUCLEOTIDE SEQUENCE [LARGE SCALE GENOMIC DNA]</scope>
    <source>
        <strain evidence="6 7">A1</strain>
    </source>
</reference>
<sequence>MCKILNDSTNLEREEGMLSDVCTNDENKLWKYAVVPLVFNDNMKEELKSFVRQAMRNISEVSIVKFIEIRCQTDLNHLIDYIKIIDKGEFASYVGRIGNRQPLYVSNDQNRWPHLIGNAMHKLMHALGFYHEHSHPNRDEYLKVVTSDKNYDKQESDTVIYGPYDLGSIMHYPLGPNMTSRQEIDIEIGQRVRLSEGDKKALNKLYPNTLEVDQERHLDWLQISCGIVMAFSNHGDTFGLIS</sequence>
<evidence type="ECO:0000313" key="5">
    <source>
        <dbReference type="EMBL" id="PKC11089.1"/>
    </source>
</evidence>
<organism evidence="4 9">
    <name type="scientific">Rhizophagus irregularis</name>
    <dbReference type="NCBI Taxonomy" id="588596"/>
    <lineage>
        <taxon>Eukaryota</taxon>
        <taxon>Fungi</taxon>
        <taxon>Fungi incertae sedis</taxon>
        <taxon>Mucoromycota</taxon>
        <taxon>Glomeromycotina</taxon>
        <taxon>Glomeromycetes</taxon>
        <taxon>Glomerales</taxon>
        <taxon>Glomeraceae</taxon>
        <taxon>Rhizophagus</taxon>
    </lineage>
</organism>
<reference evidence="5 8" key="1">
    <citation type="submission" date="2016-04" db="EMBL/GenBank/DDBJ databases">
        <title>Genome analyses suggest a sexual origin of heterokaryosis in a supposedly ancient asexual fungus.</title>
        <authorList>
            <person name="Ropars J."/>
            <person name="Sedzielewska K."/>
            <person name="Noel J."/>
            <person name="Charron P."/>
            <person name="Farinelli L."/>
            <person name="Marton T."/>
            <person name="Kruger M."/>
            <person name="Pelin A."/>
            <person name="Brachmann A."/>
            <person name="Corradi N."/>
        </authorList>
    </citation>
    <scope>NUCLEOTIDE SEQUENCE [LARGE SCALE GENOMIC DNA]</scope>
    <source>
        <strain evidence="5 8">A5</strain>
    </source>
</reference>
<comment type="cofactor">
    <cofactor evidence="1 2">
        <name>Zn(2+)</name>
        <dbReference type="ChEBI" id="CHEBI:29105"/>
    </cofactor>
    <text evidence="1 2">Binds 1 zinc ion per subunit.</text>
</comment>
<evidence type="ECO:0000256" key="1">
    <source>
        <dbReference type="PROSITE-ProRule" id="PRU01211"/>
    </source>
</evidence>
<evidence type="ECO:0000256" key="2">
    <source>
        <dbReference type="RuleBase" id="RU361183"/>
    </source>
</evidence>
<evidence type="ECO:0000313" key="4">
    <source>
        <dbReference type="EMBL" id="CAB5332936.1"/>
    </source>
</evidence>
<dbReference type="OrthoDB" id="291007at2759"/>
<dbReference type="EMBL" id="CAGKOT010000004">
    <property type="protein sequence ID" value="CAB5332936.1"/>
    <property type="molecule type" value="Genomic_DNA"/>
</dbReference>
<dbReference type="Gene3D" id="3.40.390.10">
    <property type="entry name" value="Collagenase (Catalytic Domain)"/>
    <property type="match status" value="1"/>
</dbReference>
<evidence type="ECO:0000313" key="7">
    <source>
        <dbReference type="Proteomes" id="UP000232688"/>
    </source>
</evidence>
<dbReference type="GO" id="GO:0004222">
    <property type="term" value="F:metalloendopeptidase activity"/>
    <property type="evidence" value="ECO:0007669"/>
    <property type="project" value="UniProtKB-UniRule"/>
</dbReference>
<dbReference type="SUPFAM" id="SSF55486">
    <property type="entry name" value="Metalloproteases ('zincins'), catalytic domain"/>
    <property type="match status" value="1"/>
</dbReference>
<evidence type="ECO:0000313" key="8">
    <source>
        <dbReference type="Proteomes" id="UP000232722"/>
    </source>
</evidence>
<reference evidence="6 7" key="4">
    <citation type="submission" date="2017-10" db="EMBL/GenBank/DDBJ databases">
        <title>Genome analyses suggest a sexual origin of heterokaryosis in a supposedly ancient asexual fungus.</title>
        <authorList>
            <person name="Corradi N."/>
            <person name="Sedzielewska K."/>
            <person name="Noel J."/>
            <person name="Charron P."/>
            <person name="Farinelli L."/>
            <person name="Marton T."/>
            <person name="Kruger M."/>
            <person name="Pelin A."/>
            <person name="Brachmann A."/>
            <person name="Corradi N."/>
        </authorList>
    </citation>
    <scope>NUCLEOTIDE SEQUENCE [LARGE SCALE GENOMIC DNA]</scope>
    <source>
        <strain evidence="6 7">A1</strain>
    </source>
</reference>
<dbReference type="EMBL" id="LLXH01000604">
    <property type="protein sequence ID" value="PKC64784.1"/>
    <property type="molecule type" value="Genomic_DNA"/>
</dbReference>
<evidence type="ECO:0000313" key="9">
    <source>
        <dbReference type="Proteomes" id="UP000684084"/>
    </source>
</evidence>
<dbReference type="SMART" id="SM00235">
    <property type="entry name" value="ZnMc"/>
    <property type="match status" value="1"/>
</dbReference>
<comment type="caution">
    <text evidence="1">Lacks conserved residue(s) required for the propagation of feature annotation.</text>
</comment>
<keyword evidence="2" id="KW-0378">Hydrolase</keyword>
<dbReference type="PRINTS" id="PR00480">
    <property type="entry name" value="ASTACIN"/>
</dbReference>
<dbReference type="GO" id="GO:0006508">
    <property type="term" value="P:proteolysis"/>
    <property type="evidence" value="ECO:0007669"/>
    <property type="project" value="UniProtKB-KW"/>
</dbReference>
<name>A0A2I1EZM0_9GLOM</name>
<dbReference type="EMBL" id="LLXJ01000334">
    <property type="protein sequence ID" value="PKC11089.1"/>
    <property type="molecule type" value="Genomic_DNA"/>
</dbReference>
<dbReference type="Proteomes" id="UP000684084">
    <property type="component" value="Unassembled WGS sequence"/>
</dbReference>
<dbReference type="Pfam" id="PF01400">
    <property type="entry name" value="Astacin"/>
    <property type="match status" value="1"/>
</dbReference>
<dbReference type="InterPro" id="IPR024079">
    <property type="entry name" value="MetalloPept_cat_dom_sf"/>
</dbReference>
<dbReference type="AlphaFoldDB" id="A0A2I1EZM0"/>
<evidence type="ECO:0000259" key="3">
    <source>
        <dbReference type="PROSITE" id="PS51864"/>
    </source>
</evidence>
<accession>A0A2I1EZM0</accession>
<protein>
    <recommendedName>
        <fullName evidence="2">Metalloendopeptidase</fullName>
        <ecNumber evidence="2">3.4.24.-</ecNumber>
    </recommendedName>
</protein>
<dbReference type="PANTHER" id="PTHR10127:SF850">
    <property type="entry name" value="METALLOENDOPEPTIDASE"/>
    <property type="match status" value="1"/>
</dbReference>
<dbReference type="GO" id="GO:0008270">
    <property type="term" value="F:zinc ion binding"/>
    <property type="evidence" value="ECO:0007669"/>
    <property type="project" value="UniProtKB-UniRule"/>
</dbReference>
<dbReference type="EC" id="3.4.24.-" evidence="2"/>
<keyword evidence="2" id="KW-0645">Protease</keyword>
<evidence type="ECO:0000313" key="6">
    <source>
        <dbReference type="EMBL" id="PKC64784.1"/>
    </source>
</evidence>
<feature type="binding site" evidence="1">
    <location>
        <position position="131"/>
    </location>
    <ligand>
        <name>Zn(2+)</name>
        <dbReference type="ChEBI" id="CHEBI:29105"/>
        <note>catalytic</note>
    </ligand>
</feature>
<dbReference type="InterPro" id="IPR001506">
    <property type="entry name" value="Peptidase_M12A"/>
</dbReference>
<dbReference type="Proteomes" id="UP000232688">
    <property type="component" value="Unassembled WGS sequence"/>
</dbReference>
<feature type="binding site" evidence="1">
    <location>
        <position position="125"/>
    </location>
    <ligand>
        <name>Zn(2+)</name>
        <dbReference type="ChEBI" id="CHEBI:29105"/>
        <note>catalytic</note>
    </ligand>
</feature>
<proteinExistence type="predicted"/>
<reference evidence="4" key="5">
    <citation type="submission" date="2020-05" db="EMBL/GenBank/DDBJ databases">
        <authorList>
            <person name="Rincon C."/>
            <person name="Sanders R I."/>
            <person name="Robbins C."/>
            <person name="Chaturvedi A."/>
        </authorList>
    </citation>
    <scope>NUCLEOTIDE SEQUENCE</scope>
    <source>
        <strain evidence="4">CHB12</strain>
    </source>
</reference>
<keyword evidence="1 2" id="KW-0862">Zinc</keyword>
<reference evidence="5 8" key="2">
    <citation type="submission" date="2017-09" db="EMBL/GenBank/DDBJ databases">
        <title>Extensive intraspecific genome diversity in a model arbuscular mycorrhizal fungus.</title>
        <authorList>
            <person name="Chen E.C."/>
            <person name="Morin E."/>
            <person name="Beaudet D."/>
            <person name="Noel J."/>
            <person name="Ndikumana S."/>
            <person name="Charron P."/>
            <person name="St-Onge C."/>
            <person name="Giorgi J."/>
            <person name="Grigoriev I.V."/>
            <person name="Roux C."/>
            <person name="Martin F.M."/>
            <person name="Corradi N."/>
        </authorList>
    </citation>
    <scope>NUCLEOTIDE SEQUENCE [LARGE SCALE GENOMIC DNA]</scope>
    <source>
        <strain evidence="5 8">A5</strain>
    </source>
</reference>
<dbReference type="VEuPathDB" id="FungiDB:RhiirA1_461940"/>